<keyword evidence="2" id="KW-0378">Hydrolase</keyword>
<dbReference type="EMBL" id="LR633967">
    <property type="protein sequence ID" value="VUX56108.1"/>
    <property type="molecule type" value="Genomic_DNA"/>
</dbReference>
<feature type="domain" description="AB hydrolase-1" evidence="1">
    <location>
        <begin position="60"/>
        <end position="319"/>
    </location>
</feature>
<dbReference type="SUPFAM" id="SSF53474">
    <property type="entry name" value="alpha/beta-Hydrolases"/>
    <property type="match status" value="1"/>
</dbReference>
<dbReference type="Pfam" id="PF12697">
    <property type="entry name" value="Abhydrolase_6"/>
    <property type="match status" value="1"/>
</dbReference>
<dbReference type="InterPro" id="IPR029058">
    <property type="entry name" value="AB_hydrolase_fold"/>
</dbReference>
<dbReference type="PANTHER" id="PTHR43798">
    <property type="entry name" value="MONOACYLGLYCEROL LIPASE"/>
    <property type="match status" value="1"/>
</dbReference>
<protein>
    <submittedName>
        <fullName evidence="2">Putative epoxide hydrolase MesT (Epoxide hydratase) (Arene-oxide hydratase)</fullName>
    </submittedName>
</protein>
<organism evidence="2">
    <name type="scientific">uncultured Woeseiaceae bacterium</name>
    <dbReference type="NCBI Taxonomy" id="1983305"/>
    <lineage>
        <taxon>Bacteria</taxon>
        <taxon>Pseudomonadati</taxon>
        <taxon>Pseudomonadota</taxon>
        <taxon>Gammaproteobacteria</taxon>
        <taxon>Woeseiales</taxon>
        <taxon>Woeseiaceae</taxon>
        <taxon>environmental samples</taxon>
    </lineage>
</organism>
<dbReference type="AlphaFoldDB" id="A0A7D9D3Y9"/>
<dbReference type="GO" id="GO:0047372">
    <property type="term" value="F:monoacylglycerol lipase activity"/>
    <property type="evidence" value="ECO:0007669"/>
    <property type="project" value="TreeGrafter"/>
</dbReference>
<evidence type="ECO:0000259" key="1">
    <source>
        <dbReference type="Pfam" id="PF12697"/>
    </source>
</evidence>
<dbReference type="GO" id="GO:0046464">
    <property type="term" value="P:acylglycerol catabolic process"/>
    <property type="evidence" value="ECO:0007669"/>
    <property type="project" value="TreeGrafter"/>
</dbReference>
<dbReference type="Gene3D" id="3.40.50.1820">
    <property type="entry name" value="alpha/beta hydrolase"/>
    <property type="match status" value="1"/>
</dbReference>
<accession>A0A7D9D3Y9</accession>
<evidence type="ECO:0000313" key="2">
    <source>
        <dbReference type="EMBL" id="VUX56108.1"/>
    </source>
</evidence>
<dbReference type="GO" id="GO:0016020">
    <property type="term" value="C:membrane"/>
    <property type="evidence" value="ECO:0007669"/>
    <property type="project" value="TreeGrafter"/>
</dbReference>
<proteinExistence type="predicted"/>
<name>A0A7D9D3Y9_9GAMM</name>
<reference evidence="2" key="1">
    <citation type="submission" date="2019-07" db="EMBL/GenBank/DDBJ databases">
        <authorList>
            <person name="Weber M."/>
            <person name="Kostadinov I."/>
            <person name="Kostadinov D I."/>
        </authorList>
    </citation>
    <scope>NUCLEOTIDE SEQUENCE</scope>
    <source>
        <strain evidence="2">Gfbio:sag-sample-m06:053724c1-46a9-4a36-b237-ea2bf867836b</strain>
    </source>
</reference>
<dbReference type="InterPro" id="IPR050266">
    <property type="entry name" value="AB_hydrolase_sf"/>
</dbReference>
<dbReference type="InterPro" id="IPR000073">
    <property type="entry name" value="AB_hydrolase_1"/>
</dbReference>
<gene>
    <name evidence="2" type="primary">mesT</name>
    <name evidence="2" type="ORF">JTBM06_V1_290007</name>
</gene>
<sequence>MNDQVTAQEWFSTGTRVPYDPVAKKMVERAKNTDVAGAIHVWKRVERNSAQNDRESWTTFLPGFPDGSFGWAKVDQQLSGNGMLPKIYIEYVGQGDSDKPSRYSYGTMERADLVEALWEAEGIQSTFVVTFDYSSLVVLELLSRQEERLNQGIDPGTKIEGVLMANGGYFADAHSHPLMTTPALRSPIGGIVTWFGQRSPLMSRQLLKSMFSKEYRLTTAEFNEIYDAISRRNGFSFVSRAAGFVAEHRAKYGERWDLRRLYLALRESVSFHIVGSEGDIFEPNQVVKARERLGDQGLDIRMLPGGHMITSEQPEQFARIIEEVRPSIAAV</sequence>
<dbReference type="PANTHER" id="PTHR43798:SF33">
    <property type="entry name" value="HYDROLASE, PUTATIVE (AFU_ORTHOLOGUE AFUA_2G14860)-RELATED"/>
    <property type="match status" value="1"/>
</dbReference>